<feature type="domain" description="C2H2-type" evidence="12">
    <location>
        <begin position="704"/>
        <end position="732"/>
    </location>
</feature>
<dbReference type="Gene3D" id="3.30.160.60">
    <property type="entry name" value="Classic Zinc Finger"/>
    <property type="match status" value="4"/>
</dbReference>
<evidence type="ECO:0000256" key="3">
    <source>
        <dbReference type="ARBA" id="ARBA00022473"/>
    </source>
</evidence>
<evidence type="ECO:0000256" key="6">
    <source>
        <dbReference type="ARBA" id="ARBA00022771"/>
    </source>
</evidence>
<reference evidence="13" key="1">
    <citation type="journal article" date="2023" name="PLoS Negl. Trop. Dis.">
        <title>A genome sequence for Biomphalaria pfeifferi, the major vector snail for the human-infecting parasite Schistosoma mansoni.</title>
        <authorList>
            <person name="Bu L."/>
            <person name="Lu L."/>
            <person name="Laidemitt M.R."/>
            <person name="Zhang S.M."/>
            <person name="Mutuku M."/>
            <person name="Mkoji G."/>
            <person name="Steinauer M."/>
            <person name="Loker E.S."/>
        </authorList>
    </citation>
    <scope>NUCLEOTIDE SEQUENCE</scope>
    <source>
        <strain evidence="13">KasaAsao</strain>
    </source>
</reference>
<dbReference type="SUPFAM" id="SSF57667">
    <property type="entry name" value="beta-beta-alpha zinc fingers"/>
    <property type="match status" value="3"/>
</dbReference>
<keyword evidence="5" id="KW-0677">Repeat</keyword>
<evidence type="ECO:0000256" key="11">
    <source>
        <dbReference type="SAM" id="MobiDB-lite"/>
    </source>
</evidence>
<feature type="domain" description="C2H2-type" evidence="12">
    <location>
        <begin position="743"/>
        <end position="770"/>
    </location>
</feature>
<feature type="region of interest" description="Disordered" evidence="11">
    <location>
        <begin position="874"/>
        <end position="899"/>
    </location>
</feature>
<keyword evidence="8" id="KW-0238">DNA-binding</keyword>
<feature type="compositionally biased region" description="Low complexity" evidence="11">
    <location>
        <begin position="1157"/>
        <end position="1167"/>
    </location>
</feature>
<evidence type="ECO:0000313" key="13">
    <source>
        <dbReference type="EMBL" id="KAK0055547.1"/>
    </source>
</evidence>
<keyword evidence="4" id="KW-0479">Metal-binding</keyword>
<keyword evidence="7" id="KW-0862">Zinc</keyword>
<evidence type="ECO:0000259" key="12">
    <source>
        <dbReference type="PROSITE" id="PS50157"/>
    </source>
</evidence>
<feature type="compositionally biased region" description="Polar residues" evidence="11">
    <location>
        <begin position="1172"/>
        <end position="1187"/>
    </location>
</feature>
<evidence type="ECO:0000256" key="7">
    <source>
        <dbReference type="ARBA" id="ARBA00022833"/>
    </source>
</evidence>
<dbReference type="Proteomes" id="UP001233172">
    <property type="component" value="Unassembled WGS sequence"/>
</dbReference>
<dbReference type="PROSITE" id="PS50157">
    <property type="entry name" value="ZINC_FINGER_C2H2_2"/>
    <property type="match status" value="5"/>
</dbReference>
<dbReference type="InterPro" id="IPR036236">
    <property type="entry name" value="Znf_C2H2_sf"/>
</dbReference>
<evidence type="ECO:0000313" key="14">
    <source>
        <dbReference type="Proteomes" id="UP001233172"/>
    </source>
</evidence>
<dbReference type="PANTHER" id="PTHR24392:SF49">
    <property type="entry name" value="PROTEIN HUNCHBACK"/>
    <property type="match status" value="1"/>
</dbReference>
<feature type="region of interest" description="Disordered" evidence="11">
    <location>
        <begin position="490"/>
        <end position="511"/>
    </location>
</feature>
<sequence length="1749" mass="196708">MDQWESPSNTHVSPEFQFKASLSRVSSQGVSSPLSSDSRTAKLPVMETLAEPSLAANHCHFNSNSYYPKTEPSQYYMKGNSSLSPQPYSYPGYKGGSDGEARPGIQTGGIPSLQYRYAKETDDVGPKLHSNQFSPYYQKPFIPMSPSFMPQYKGNYLNKRNYPKESSVEVNLTENVDKQQPNDNDSSHKDTSDSLHSGHGNIKEQSSPYPRARDVPFTDRPHKYMPTKQMLKPHQNAEDVYQDPYINWRSHNVNAGDSYNFQKDKMFYSSEHQKDMATIKTEENMMQGRFKTRGLLSEPNQMVTSQSPIDNALVKQDKGNSDSLEHKVDQGYTVSSFDSRNQEMLSKVNDNSMYPAFNQDPNQETQAKNDIYRSTLSFRNNSLGQDGEGRERMSQIANGRDGKSHQWNDPASLYPSQEFLNGLHSPNKFRPNYPYSSTPGKNVFPDGEGAKGRPEWKNLSSQMLNTLQKDHSDTTEGKVAFGDSLPLKTSVSTLPLDCKDRSPSPIKSVFTPNLKKTYDSMVSPLSGNSNTFCRKFPSEQESLDDPKKQASQNDDSMMSKKEVQSDDGCDDSPYPGMRPEPSLSPPSPDSSMTYPPQFPHPYFASPIRGSSSVQRLQFGSPRGQHEPGQMSGPSFPFDKDFTGRFQLPGLGQEMLMGGSYMGPLPPNIVQGVGDDKDIFFCHLCSYSGKSKLEFDSHMNIHFEFNCPHCDYTSRTEGRLKRHIKDFHSDDSSRRALPGRPKIYKCKQCPFSTREKDKFWEHARTHIKEDKLLQCPKCSFVTEYKHHLEYHLRNHFNSKPYKCNKCNYSCVNKSMLNSHMKSHTNVYQYRCSNCTYATKYCHSLKLHLRKYNHKPATVLNQDGSIPQGLDVESSGISVVAKRGPPRGPRGPRKDKQDPYVSQMFGLPQGPMGMSPMMNGMIPFWPMLPHVANHLSPHAGILPSMGDFAHQMKMRAKSDSLRKTSDGDKMDATDSDEESGQLRDDEYACRLCDFVGENTEALCIHFVDVHKDEAKEVARACGVSEENLAASLSRLIPELMAGGRRLSEPLTESDSEPSDYIPVQSTTDMTPRSPEPTESKTSECKTSQSIWSASQTEQAVNYSPMRSSSNEERNDVGEIDILQQMTLKFGDGNMFSQRQTFPPEEQRQQKETPLDLTKPKSVSPEVTSSPPSPQRTDSLQTPERFSQNDYPIRKRMLRETFEETQAKELSPLIPRKRSRKGKAYKLDTLCMKLQERQVNTADSDGSQSDMDTMVDDVQPPTAFAEEKIDNQEQESNSKNDQFKEANASSFKAQESCPAINYTQNEDEDTDEYEVNEEEGQCEKRKISPNYDRKLTVSENDFDCKKFETSSSTEVDSEFEKLQRSLAILNNGIDPDNDCKHLLFDRTATSCHETTMKNHSTERCNTSLTNESSAVDSVNKSHDSMPTFEGDETSSIREFTEKNIQDDNKSFENSSSVSEVNLIPSSDKDVREICKSSDDSLPIHFASKSAPGAPTKDAALCYDEIVFPTPKMLYMNADAGTDKNNEPLKAKPEEQKGVESNVPGTAETEAVDPVEMINTVIENRKRPVPPAVRRGTEVAWKLLHDPVNPVTSLPLPIDSPPLPQNQVVAPTVTSTPAVVPSSSALVRSHMTMKPPMHFSPRMYSNQRPAIHSLNTHIHMPLPPTPMAFIPPTSHMMPEPPPMIRPLAPPPMKMAKPEEYSCTFCGLSFQDCVMYTVHMGYHSNKNPFKCNSCGIVCRDKVDFFLHIARSPHA</sequence>
<dbReference type="GO" id="GO:0005634">
    <property type="term" value="C:nucleus"/>
    <property type="evidence" value="ECO:0007669"/>
    <property type="project" value="UniProtKB-SubCell"/>
</dbReference>
<feature type="domain" description="C2H2-type" evidence="12">
    <location>
        <begin position="800"/>
        <end position="827"/>
    </location>
</feature>
<organism evidence="13 14">
    <name type="scientific">Biomphalaria pfeifferi</name>
    <name type="common">Bloodfluke planorb</name>
    <name type="synonym">Freshwater snail</name>
    <dbReference type="NCBI Taxonomy" id="112525"/>
    <lineage>
        <taxon>Eukaryota</taxon>
        <taxon>Metazoa</taxon>
        <taxon>Spiralia</taxon>
        <taxon>Lophotrochozoa</taxon>
        <taxon>Mollusca</taxon>
        <taxon>Gastropoda</taxon>
        <taxon>Heterobranchia</taxon>
        <taxon>Euthyneura</taxon>
        <taxon>Panpulmonata</taxon>
        <taxon>Hygrophila</taxon>
        <taxon>Lymnaeoidea</taxon>
        <taxon>Planorbidae</taxon>
        <taxon>Biomphalaria</taxon>
    </lineage>
</organism>
<accession>A0AAD8F8G6</accession>
<feature type="domain" description="C2H2-type" evidence="12">
    <location>
        <begin position="772"/>
        <end position="799"/>
    </location>
</feature>
<reference evidence="13" key="2">
    <citation type="submission" date="2023-04" db="EMBL/GenBank/DDBJ databases">
        <authorList>
            <person name="Bu L."/>
            <person name="Lu L."/>
            <person name="Laidemitt M.R."/>
            <person name="Zhang S.M."/>
            <person name="Mutuku M."/>
            <person name="Mkoji G."/>
            <person name="Steinauer M."/>
            <person name="Loker E.S."/>
        </authorList>
    </citation>
    <scope>NUCLEOTIDE SEQUENCE</scope>
    <source>
        <strain evidence="13">KasaAsao</strain>
        <tissue evidence="13">Whole Snail</tissue>
    </source>
</reference>
<dbReference type="GO" id="GO:0040034">
    <property type="term" value="P:regulation of development, heterochronic"/>
    <property type="evidence" value="ECO:0007669"/>
    <property type="project" value="UniProtKB-ARBA"/>
</dbReference>
<feature type="compositionally biased region" description="Polar residues" evidence="11">
    <location>
        <begin position="1082"/>
        <end position="1106"/>
    </location>
</feature>
<evidence type="ECO:0000256" key="4">
    <source>
        <dbReference type="ARBA" id="ARBA00022723"/>
    </source>
</evidence>
<feature type="compositionally biased region" description="Polar residues" evidence="11">
    <location>
        <begin position="1405"/>
        <end position="1415"/>
    </location>
</feature>
<evidence type="ECO:0000256" key="9">
    <source>
        <dbReference type="ARBA" id="ARBA00023242"/>
    </source>
</evidence>
<evidence type="ECO:0000256" key="2">
    <source>
        <dbReference type="ARBA" id="ARBA00007746"/>
    </source>
</evidence>
<comment type="similarity">
    <text evidence="2">Belongs to the hunchback C2H2-type zinc-finger protein family.</text>
</comment>
<feature type="region of interest" description="Disordered" evidence="11">
    <location>
        <begin position="87"/>
        <end position="109"/>
    </location>
</feature>
<feature type="region of interest" description="Disordered" evidence="11">
    <location>
        <begin position="1405"/>
        <end position="1430"/>
    </location>
</feature>
<comment type="caution">
    <text evidence="13">The sequence shown here is derived from an EMBL/GenBank/DDBJ whole genome shotgun (WGS) entry which is preliminary data.</text>
</comment>
<dbReference type="GO" id="GO:0000977">
    <property type="term" value="F:RNA polymerase II transcription regulatory region sequence-specific DNA binding"/>
    <property type="evidence" value="ECO:0007669"/>
    <property type="project" value="UniProtKB-ARBA"/>
</dbReference>
<name>A0AAD8F8G6_BIOPF</name>
<feature type="compositionally biased region" description="Basic and acidic residues" evidence="11">
    <location>
        <begin position="1264"/>
        <end position="1281"/>
    </location>
</feature>
<dbReference type="Pfam" id="PF00096">
    <property type="entry name" value="zf-C2H2"/>
    <property type="match status" value="1"/>
</dbReference>
<dbReference type="PROSITE" id="PS00028">
    <property type="entry name" value="ZINC_FINGER_C2H2_1"/>
    <property type="match status" value="3"/>
</dbReference>
<keyword evidence="14" id="KW-1185">Reference proteome</keyword>
<dbReference type="GO" id="GO:0008270">
    <property type="term" value="F:zinc ion binding"/>
    <property type="evidence" value="ECO:0007669"/>
    <property type="project" value="UniProtKB-KW"/>
</dbReference>
<feature type="compositionally biased region" description="Pro residues" evidence="11">
    <location>
        <begin position="576"/>
        <end position="588"/>
    </location>
</feature>
<dbReference type="FunFam" id="3.30.160.60:FF:001301">
    <property type="entry name" value="Blast:Protein hunchback"/>
    <property type="match status" value="1"/>
</dbReference>
<dbReference type="FunFam" id="3.30.160.60:FF:002883">
    <property type="entry name" value="Hunchback-like protein"/>
    <property type="match status" value="1"/>
</dbReference>
<feature type="region of interest" description="Disordered" evidence="11">
    <location>
        <begin position="952"/>
        <end position="979"/>
    </location>
</feature>
<feature type="compositionally biased region" description="Polar residues" evidence="11">
    <location>
        <begin position="175"/>
        <end position="184"/>
    </location>
</feature>
<dbReference type="InterPro" id="IPR013087">
    <property type="entry name" value="Znf_C2H2_type"/>
</dbReference>
<dbReference type="EMBL" id="JASAOG010000069">
    <property type="protein sequence ID" value="KAK0055547.1"/>
    <property type="molecule type" value="Genomic_DNA"/>
</dbReference>
<keyword evidence="9" id="KW-0539">Nucleus</keyword>
<feature type="compositionally biased region" description="Basic and acidic residues" evidence="11">
    <location>
        <begin position="1517"/>
        <end position="1534"/>
    </location>
</feature>
<feature type="region of interest" description="Disordered" evidence="11">
    <location>
        <begin position="531"/>
        <end position="635"/>
    </location>
</feature>
<feature type="compositionally biased region" description="Acidic residues" evidence="11">
    <location>
        <begin position="1302"/>
        <end position="1317"/>
    </location>
</feature>
<evidence type="ECO:0000256" key="8">
    <source>
        <dbReference type="ARBA" id="ARBA00023125"/>
    </source>
</evidence>
<evidence type="ECO:0000256" key="10">
    <source>
        <dbReference type="PROSITE-ProRule" id="PRU00042"/>
    </source>
</evidence>
<feature type="region of interest" description="Disordered" evidence="11">
    <location>
        <begin position="1131"/>
        <end position="1190"/>
    </location>
</feature>
<dbReference type="GO" id="GO:0000122">
    <property type="term" value="P:negative regulation of transcription by RNA polymerase II"/>
    <property type="evidence" value="ECO:0007669"/>
    <property type="project" value="UniProtKB-ARBA"/>
</dbReference>
<keyword evidence="3" id="KW-0217">Developmental protein</keyword>
<feature type="compositionally biased region" description="Polar residues" evidence="11">
    <location>
        <begin position="608"/>
        <end position="617"/>
    </location>
</feature>
<protein>
    <submittedName>
        <fullName evidence="13">Protein hunchback isoform X4</fullName>
    </submittedName>
</protein>
<keyword evidence="6 10" id="KW-0863">Zinc-finger</keyword>
<feature type="compositionally biased region" description="Basic and acidic residues" evidence="11">
    <location>
        <begin position="954"/>
        <end position="970"/>
    </location>
</feature>
<evidence type="ECO:0000256" key="1">
    <source>
        <dbReference type="ARBA" id="ARBA00004123"/>
    </source>
</evidence>
<feature type="region of interest" description="Disordered" evidence="11">
    <location>
        <begin position="1264"/>
        <end position="1318"/>
    </location>
</feature>
<evidence type="ECO:0000256" key="5">
    <source>
        <dbReference type="ARBA" id="ARBA00022737"/>
    </source>
</evidence>
<feature type="region of interest" description="Disordered" evidence="11">
    <location>
        <begin position="175"/>
        <end position="220"/>
    </location>
</feature>
<proteinExistence type="inferred from homology"/>
<feature type="domain" description="C2H2-type" evidence="12">
    <location>
        <begin position="1696"/>
        <end position="1723"/>
    </location>
</feature>
<gene>
    <name evidence="13" type="ORF">Bpfe_015058</name>
</gene>
<feature type="region of interest" description="Disordered" evidence="11">
    <location>
        <begin position="1045"/>
        <end position="1114"/>
    </location>
</feature>
<feature type="compositionally biased region" description="Basic and acidic residues" evidence="11">
    <location>
        <begin position="211"/>
        <end position="220"/>
    </location>
</feature>
<comment type="subcellular location">
    <subcellularLocation>
        <location evidence="1">Nucleus</location>
    </subcellularLocation>
</comment>
<feature type="region of interest" description="Disordered" evidence="11">
    <location>
        <begin position="1515"/>
        <end position="1539"/>
    </location>
</feature>
<dbReference type="SMART" id="SM00355">
    <property type="entry name" value="ZnF_C2H2"/>
    <property type="match status" value="9"/>
</dbReference>
<dbReference type="PANTHER" id="PTHR24392">
    <property type="entry name" value="ZINC FINGER PROTEIN"/>
    <property type="match status" value="1"/>
</dbReference>
<feature type="compositionally biased region" description="Basic and acidic residues" evidence="11">
    <location>
        <begin position="1142"/>
        <end position="1151"/>
    </location>
</feature>